<keyword evidence="1" id="KW-1133">Transmembrane helix</keyword>
<comment type="caution">
    <text evidence="3">The sequence shown here is derived from an EMBL/GenBank/DDBJ whole genome shotgun (WGS) entry which is preliminary data.</text>
</comment>
<keyword evidence="1" id="KW-0472">Membrane</keyword>
<reference evidence="4" key="1">
    <citation type="submission" date="2023-07" db="EMBL/GenBank/DDBJ databases">
        <title>Marinomonas vulgaris A79, complete genome.</title>
        <authorList>
            <person name="Ying J.-J."/>
        </authorList>
    </citation>
    <scope>NUCLEOTIDE SEQUENCE [LARGE SCALE GENOMIC DNA]</scope>
    <source>
        <strain evidence="4">A79</strain>
    </source>
</reference>
<dbReference type="InterPro" id="IPR010982">
    <property type="entry name" value="Lambda_DNA-bd_dom_sf"/>
</dbReference>
<dbReference type="EMBL" id="JAGSSV010000004">
    <property type="protein sequence ID" value="MBR7888260.1"/>
    <property type="molecule type" value="Genomic_DNA"/>
</dbReference>
<evidence type="ECO:0000313" key="3">
    <source>
        <dbReference type="EMBL" id="MBR7888260.1"/>
    </source>
</evidence>
<dbReference type="PANTHER" id="PTHR34475:SF1">
    <property type="entry name" value="CYTOSKELETON PROTEIN RODZ"/>
    <property type="match status" value="1"/>
</dbReference>
<gene>
    <name evidence="3" type="ORF">J9B83_04825</name>
</gene>
<proteinExistence type="predicted"/>
<keyword evidence="1" id="KW-0812">Transmembrane</keyword>
<dbReference type="Pfam" id="PF13413">
    <property type="entry name" value="HTH_25"/>
    <property type="match status" value="1"/>
</dbReference>
<sequence length="331" mass="36172">MTTEPQTDSSIDALYTDAINIGDTLKEKRLTLQLDEEDIAKALKIPLDQVRALEANQFNYFRSITFARGFLKSYCRVLSIDSNPILEAFDAEQKTPETTLKPVDKVNKQTNLGDPIVILISVVIVAVLVFLVFWWPFQTTKSSESGLASEQINEAVEPQMDTDDLALEGEDLTLLTESNAAVESQGSETLDSDLLAPSKPLSLLDNGDVVTGLSAETMAILEEAGVNPSEVVRATAKVAPEPTPMEPTPPSYSEDIVIAFEADCWTEIRDASGRILFSGVKTAGNELTLTGKAPYRVVLGYTDGVTSVIYKGEEFDFSSFTRNGLARFELK</sequence>
<dbReference type="InterPro" id="IPR025194">
    <property type="entry name" value="RodZ-like_C"/>
</dbReference>
<evidence type="ECO:0000313" key="4">
    <source>
        <dbReference type="Proteomes" id="UP000679722"/>
    </source>
</evidence>
<protein>
    <submittedName>
        <fullName evidence="3">Helix-turn-helix domain-containing protein</fullName>
    </submittedName>
</protein>
<accession>A0ABS5H9H4</accession>
<dbReference type="Pfam" id="PF13464">
    <property type="entry name" value="RodZ_C"/>
    <property type="match status" value="1"/>
</dbReference>
<evidence type="ECO:0000259" key="2">
    <source>
        <dbReference type="Pfam" id="PF13464"/>
    </source>
</evidence>
<dbReference type="Gene3D" id="1.10.260.40">
    <property type="entry name" value="lambda repressor-like DNA-binding domains"/>
    <property type="match status" value="1"/>
</dbReference>
<dbReference type="RefSeq" id="WP_211535610.1">
    <property type="nucleotide sequence ID" value="NZ_JAGSSV010000004.1"/>
</dbReference>
<dbReference type="Proteomes" id="UP000679722">
    <property type="component" value="Unassembled WGS sequence"/>
</dbReference>
<keyword evidence="4" id="KW-1185">Reference proteome</keyword>
<evidence type="ECO:0000256" key="1">
    <source>
        <dbReference type="SAM" id="Phobius"/>
    </source>
</evidence>
<name>A0ABS5H9H4_9GAMM</name>
<dbReference type="InterPro" id="IPR050400">
    <property type="entry name" value="Bact_Cytoskel_RodZ"/>
</dbReference>
<dbReference type="PANTHER" id="PTHR34475">
    <property type="match status" value="1"/>
</dbReference>
<organism evidence="3 4">
    <name type="scientific">Marinomonas vulgaris</name>
    <dbReference type="NCBI Taxonomy" id="2823372"/>
    <lineage>
        <taxon>Bacteria</taxon>
        <taxon>Pseudomonadati</taxon>
        <taxon>Pseudomonadota</taxon>
        <taxon>Gammaproteobacteria</taxon>
        <taxon>Oceanospirillales</taxon>
        <taxon>Oceanospirillaceae</taxon>
        <taxon>Marinomonas</taxon>
    </lineage>
</organism>
<feature type="transmembrane region" description="Helical" evidence="1">
    <location>
        <begin position="116"/>
        <end position="137"/>
    </location>
</feature>
<feature type="domain" description="Cytoskeleton protein RodZ-like C-terminal" evidence="2">
    <location>
        <begin position="257"/>
        <end position="329"/>
    </location>
</feature>